<dbReference type="RefSeq" id="WP_131012612.1">
    <property type="nucleotide sequence ID" value="NZ_SIRE01000005.1"/>
</dbReference>
<dbReference type="GO" id="GO:0046872">
    <property type="term" value="F:metal ion binding"/>
    <property type="evidence" value="ECO:0007669"/>
    <property type="project" value="UniProtKB-KW"/>
</dbReference>
<dbReference type="PANTHER" id="PTHR21366:SF31">
    <property type="entry name" value="METALLOTHIOL TRANSFERASE FOSB"/>
    <property type="match status" value="1"/>
</dbReference>
<keyword evidence="1" id="KW-0479">Metal-binding</keyword>
<keyword evidence="3" id="KW-0808">Transferase</keyword>
<evidence type="ECO:0000256" key="1">
    <source>
        <dbReference type="ARBA" id="ARBA00022723"/>
    </source>
</evidence>
<proteinExistence type="predicted"/>
<evidence type="ECO:0000313" key="4">
    <source>
        <dbReference type="Proteomes" id="UP000293142"/>
    </source>
</evidence>
<dbReference type="InterPro" id="IPR050383">
    <property type="entry name" value="GlyoxalaseI/FosfomycinResist"/>
</dbReference>
<feature type="domain" description="VOC" evidence="2">
    <location>
        <begin position="3"/>
        <end position="119"/>
    </location>
</feature>
<dbReference type="Proteomes" id="UP000293142">
    <property type="component" value="Unassembled WGS sequence"/>
</dbReference>
<dbReference type="InterPro" id="IPR029068">
    <property type="entry name" value="Glyas_Bleomycin-R_OHBP_Dase"/>
</dbReference>
<dbReference type="InterPro" id="IPR004360">
    <property type="entry name" value="Glyas_Fos-R_dOase_dom"/>
</dbReference>
<name>A0A4Q9DWR9_9BACL</name>
<sequence>MKGFNHVTIRVSDLTASLAFYCGILGMELVHQGRTDAYLEWGAAWICLLERKQLQPMPGEEAYGVDHVALSIENSGFDAAVERLKQAAVPIVRGPIERGGGRVVNFLDPDGTQLEWNTGSLAGRMKVWN</sequence>
<accession>A0A4Q9DWR9</accession>
<dbReference type="Gene3D" id="3.10.180.10">
    <property type="entry name" value="2,3-Dihydroxybiphenyl 1,2-Dioxygenase, domain 1"/>
    <property type="match status" value="1"/>
</dbReference>
<evidence type="ECO:0000313" key="3">
    <source>
        <dbReference type="EMBL" id="TBL80197.1"/>
    </source>
</evidence>
<dbReference type="PROSITE" id="PS00934">
    <property type="entry name" value="GLYOXALASE_I_1"/>
    <property type="match status" value="1"/>
</dbReference>
<dbReference type="PROSITE" id="PS51819">
    <property type="entry name" value="VOC"/>
    <property type="match status" value="1"/>
</dbReference>
<dbReference type="EMBL" id="SIRE01000005">
    <property type="protein sequence ID" value="TBL80197.1"/>
    <property type="molecule type" value="Genomic_DNA"/>
</dbReference>
<dbReference type="Pfam" id="PF00903">
    <property type="entry name" value="Glyoxalase"/>
    <property type="match status" value="1"/>
</dbReference>
<protein>
    <submittedName>
        <fullName evidence="3">Glutathione transferase</fullName>
    </submittedName>
</protein>
<dbReference type="InterPro" id="IPR018146">
    <property type="entry name" value="Glyoxalase_1_CS"/>
</dbReference>
<evidence type="ECO:0000259" key="2">
    <source>
        <dbReference type="PROSITE" id="PS51819"/>
    </source>
</evidence>
<dbReference type="PANTHER" id="PTHR21366">
    <property type="entry name" value="GLYOXALASE FAMILY PROTEIN"/>
    <property type="match status" value="1"/>
</dbReference>
<dbReference type="SUPFAM" id="SSF54593">
    <property type="entry name" value="Glyoxalase/Bleomycin resistance protein/Dihydroxybiphenyl dioxygenase"/>
    <property type="match status" value="1"/>
</dbReference>
<dbReference type="AlphaFoldDB" id="A0A4Q9DWR9"/>
<dbReference type="GO" id="GO:0004462">
    <property type="term" value="F:lactoylglutathione lyase activity"/>
    <property type="evidence" value="ECO:0007669"/>
    <property type="project" value="InterPro"/>
</dbReference>
<gene>
    <name evidence="3" type="ORF">EYB31_07185</name>
</gene>
<comment type="caution">
    <text evidence="3">The sequence shown here is derived from an EMBL/GenBank/DDBJ whole genome shotgun (WGS) entry which is preliminary data.</text>
</comment>
<keyword evidence="4" id="KW-1185">Reference proteome</keyword>
<dbReference type="InterPro" id="IPR037523">
    <property type="entry name" value="VOC_core"/>
</dbReference>
<dbReference type="OrthoDB" id="192739at2"/>
<reference evidence="3 4" key="1">
    <citation type="submission" date="2019-02" db="EMBL/GenBank/DDBJ databases">
        <title>Paenibacillus sp. nov., isolated from surface-sterilized tissue of Thalictrum simplex L.</title>
        <authorList>
            <person name="Tuo L."/>
        </authorList>
    </citation>
    <scope>NUCLEOTIDE SEQUENCE [LARGE SCALE GENOMIC DNA]</scope>
    <source>
        <strain evidence="3 4">N2SHLJ1</strain>
    </source>
</reference>
<organism evidence="3 4">
    <name type="scientific">Paenibacillus thalictri</name>
    <dbReference type="NCBI Taxonomy" id="2527873"/>
    <lineage>
        <taxon>Bacteria</taxon>
        <taxon>Bacillati</taxon>
        <taxon>Bacillota</taxon>
        <taxon>Bacilli</taxon>
        <taxon>Bacillales</taxon>
        <taxon>Paenibacillaceae</taxon>
        <taxon>Paenibacillus</taxon>
    </lineage>
</organism>
<dbReference type="GO" id="GO:0016740">
    <property type="term" value="F:transferase activity"/>
    <property type="evidence" value="ECO:0007669"/>
    <property type="project" value="UniProtKB-KW"/>
</dbReference>